<comment type="caution">
    <text evidence="12">The sequence shown here is derived from an EMBL/GenBank/DDBJ whole genome shotgun (WGS) entry which is preliminary data.</text>
</comment>
<dbReference type="InterPro" id="IPR040476">
    <property type="entry name" value="CSD2"/>
</dbReference>
<feature type="compositionally biased region" description="Basic residues" evidence="10">
    <location>
        <begin position="714"/>
        <end position="732"/>
    </location>
</feature>
<keyword evidence="13" id="KW-1185">Reference proteome</keyword>
<proteinExistence type="inferred from homology"/>
<dbReference type="PANTHER" id="PTHR23355">
    <property type="entry name" value="RIBONUCLEASE"/>
    <property type="match status" value="1"/>
</dbReference>
<feature type="coiled-coil region" evidence="9">
    <location>
        <begin position="33"/>
        <end position="60"/>
    </location>
</feature>
<dbReference type="EMBL" id="JAUDCG010000013">
    <property type="protein sequence ID" value="MDM8156844.1"/>
    <property type="molecule type" value="Genomic_DNA"/>
</dbReference>
<evidence type="ECO:0000256" key="3">
    <source>
        <dbReference type="ARBA" id="ARBA00022490"/>
    </source>
</evidence>
<keyword evidence="9" id="KW-0175">Coiled coil</keyword>
<evidence type="ECO:0000256" key="9">
    <source>
        <dbReference type="SAM" id="Coils"/>
    </source>
</evidence>
<evidence type="ECO:0000256" key="5">
    <source>
        <dbReference type="ARBA" id="ARBA00022801"/>
    </source>
</evidence>
<evidence type="ECO:0000256" key="4">
    <source>
        <dbReference type="ARBA" id="ARBA00022722"/>
    </source>
</evidence>
<protein>
    <recommendedName>
        <fullName evidence="8">Ribonuclease R</fullName>
        <shortName evidence="8">RNase R</shortName>
        <ecNumber evidence="8">3.1.13.1</ecNumber>
    </recommendedName>
</protein>
<evidence type="ECO:0000256" key="10">
    <source>
        <dbReference type="SAM" id="MobiDB-lite"/>
    </source>
</evidence>
<dbReference type="PROSITE" id="PS01175">
    <property type="entry name" value="RIBONUCLEASE_II"/>
    <property type="match status" value="1"/>
</dbReference>
<dbReference type="SMART" id="SM00955">
    <property type="entry name" value="RNB"/>
    <property type="match status" value="1"/>
</dbReference>
<evidence type="ECO:0000256" key="8">
    <source>
        <dbReference type="HAMAP-Rule" id="MF_01895"/>
    </source>
</evidence>
<feature type="compositionally biased region" description="Basic and acidic residues" evidence="10">
    <location>
        <begin position="704"/>
        <end position="713"/>
    </location>
</feature>
<dbReference type="EC" id="3.1.13.1" evidence="8"/>
<dbReference type="HAMAP" id="MF_01895">
    <property type="entry name" value="RNase_R"/>
    <property type="match status" value="1"/>
</dbReference>
<dbReference type="InterPro" id="IPR003029">
    <property type="entry name" value="S1_domain"/>
</dbReference>
<keyword evidence="3 8" id="KW-0963">Cytoplasm</keyword>
<dbReference type="Gene3D" id="2.40.50.140">
    <property type="entry name" value="Nucleic acid-binding proteins"/>
    <property type="match status" value="2"/>
</dbReference>
<feature type="domain" description="S1 motif" evidence="11">
    <location>
        <begin position="614"/>
        <end position="694"/>
    </location>
</feature>
<dbReference type="InterPro" id="IPR011805">
    <property type="entry name" value="RNase_R"/>
</dbReference>
<dbReference type="NCBIfam" id="TIGR00358">
    <property type="entry name" value="3_prime_RNase"/>
    <property type="match status" value="1"/>
</dbReference>
<feature type="region of interest" description="Disordered" evidence="10">
    <location>
        <begin position="700"/>
        <end position="732"/>
    </location>
</feature>
<keyword evidence="4 8" id="KW-0540">Nuclease</keyword>
<evidence type="ECO:0000256" key="6">
    <source>
        <dbReference type="ARBA" id="ARBA00022839"/>
    </source>
</evidence>
<dbReference type="PANTHER" id="PTHR23355:SF9">
    <property type="entry name" value="DIS3-LIKE EXONUCLEASE 2"/>
    <property type="match status" value="1"/>
</dbReference>
<comment type="similarity">
    <text evidence="8">Belongs to the RNR ribonuclease family. RNase R subfamily.</text>
</comment>
<keyword evidence="6 8" id="KW-0269">Exonuclease</keyword>
<dbReference type="SUPFAM" id="SSF50249">
    <property type="entry name" value="Nucleic acid-binding proteins"/>
    <property type="match status" value="4"/>
</dbReference>
<evidence type="ECO:0000313" key="13">
    <source>
        <dbReference type="Proteomes" id="UP001529340"/>
    </source>
</evidence>
<dbReference type="InterPro" id="IPR050180">
    <property type="entry name" value="RNR_Ribonuclease"/>
</dbReference>
<name>A0ABT7UB48_9FIRM</name>
<organism evidence="12 13">
    <name type="scientific">Amedibacillus dolichus</name>
    <dbReference type="NCBI Taxonomy" id="31971"/>
    <lineage>
        <taxon>Bacteria</taxon>
        <taxon>Bacillati</taxon>
        <taxon>Bacillota</taxon>
        <taxon>Erysipelotrichia</taxon>
        <taxon>Erysipelotrichales</taxon>
        <taxon>Erysipelotrichaceae</taxon>
        <taxon>Amedibacillus</taxon>
    </lineage>
</organism>
<comment type="function">
    <text evidence="8">3'-5' exoribonuclease that releases 5'-nucleoside monophosphates and is involved in maturation of structured RNAs.</text>
</comment>
<evidence type="ECO:0000256" key="1">
    <source>
        <dbReference type="ARBA" id="ARBA00001849"/>
    </source>
</evidence>
<dbReference type="PROSITE" id="PS50126">
    <property type="entry name" value="S1"/>
    <property type="match status" value="1"/>
</dbReference>
<dbReference type="Pfam" id="PF17876">
    <property type="entry name" value="CSD2"/>
    <property type="match status" value="1"/>
</dbReference>
<dbReference type="Pfam" id="PF08206">
    <property type="entry name" value="OB_RNB"/>
    <property type="match status" value="1"/>
</dbReference>
<dbReference type="InterPro" id="IPR012340">
    <property type="entry name" value="NA-bd_OB-fold"/>
</dbReference>
<dbReference type="RefSeq" id="WP_289607311.1">
    <property type="nucleotide sequence ID" value="NZ_JAUDCG010000013.1"/>
</dbReference>
<evidence type="ECO:0000256" key="7">
    <source>
        <dbReference type="ARBA" id="ARBA00022884"/>
    </source>
</evidence>
<reference evidence="12" key="2">
    <citation type="submission" date="2023-06" db="EMBL/GenBank/DDBJ databases">
        <authorList>
            <person name="Zeman M."/>
            <person name="Kubasova T."/>
            <person name="Jahodarova E."/>
            <person name="Nykrynova M."/>
            <person name="Rychlik I."/>
        </authorList>
    </citation>
    <scope>NUCLEOTIDE SEQUENCE</scope>
    <source>
        <strain evidence="12">ET39</strain>
    </source>
</reference>
<dbReference type="NCBIfam" id="TIGR02063">
    <property type="entry name" value="RNase_R"/>
    <property type="match status" value="1"/>
</dbReference>
<evidence type="ECO:0000313" key="12">
    <source>
        <dbReference type="EMBL" id="MDM8156844.1"/>
    </source>
</evidence>
<dbReference type="CDD" id="cd04471">
    <property type="entry name" value="S1_RNase_R"/>
    <property type="match status" value="1"/>
</dbReference>
<comment type="subcellular location">
    <subcellularLocation>
        <location evidence="2 8">Cytoplasm</location>
    </subcellularLocation>
</comment>
<dbReference type="InterPro" id="IPR004476">
    <property type="entry name" value="RNase_II/RNase_R"/>
</dbReference>
<reference evidence="12" key="1">
    <citation type="submission" date="2023-06" db="EMBL/GenBank/DDBJ databases">
        <title>Identification and characterization of horizontal gene transfer across gut microbiota members of farm animals based on homology search.</title>
        <authorList>
            <person name="Schwarzerova J."/>
            <person name="Nykrynova M."/>
            <person name="Jureckova K."/>
            <person name="Cejkova D."/>
            <person name="Rychlik I."/>
        </authorList>
    </citation>
    <scope>NUCLEOTIDE SEQUENCE</scope>
    <source>
        <strain evidence="12">ET39</strain>
    </source>
</reference>
<keyword evidence="5 8" id="KW-0378">Hydrolase</keyword>
<evidence type="ECO:0000256" key="2">
    <source>
        <dbReference type="ARBA" id="ARBA00004496"/>
    </source>
</evidence>
<dbReference type="Pfam" id="PF00773">
    <property type="entry name" value="RNB"/>
    <property type="match status" value="1"/>
</dbReference>
<dbReference type="InterPro" id="IPR013223">
    <property type="entry name" value="RNase_B_OB_dom"/>
</dbReference>
<comment type="catalytic activity">
    <reaction evidence="1 8">
        <text>Exonucleolytic cleavage in the 3'- to 5'-direction to yield nucleoside 5'-phosphates.</text>
        <dbReference type="EC" id="3.1.13.1"/>
    </reaction>
</comment>
<dbReference type="SMART" id="SM00316">
    <property type="entry name" value="S1"/>
    <property type="match status" value="1"/>
</dbReference>
<accession>A0ABT7UB48</accession>
<gene>
    <name evidence="8 12" type="primary">rnr</name>
    <name evidence="12" type="ORF">QUV96_04240</name>
</gene>
<dbReference type="InterPro" id="IPR022966">
    <property type="entry name" value="RNase_II/R_CS"/>
</dbReference>
<sequence>MKEKLLELLERNDRGYTSEELVQLLNIQGSAQYTKLIRQLNALEDELEIARDERDRYHLAKDLGYFQGTLRVNPKGFGFVDLEDVSYYVAREHLHLGMDQDVVIARILPDARRESACEVVRILEHRNKRFVGVVKKDRKRFYFLPDKDLAGRKVVVSNYAEFPLVHDSKVLVEIDSYGRELQGHITQVLGYKYDPGIDILSLLVENDIYTEFAPETLEELREVPSALDDSMISEDRHDLRSLLTITIDGEDARDFDDAISIQKQKDGYRLWVHIADVSYYVRPGTALDQEAYRRGTSVYVTDRVVPMLPQVLSNGICSLNPKEDRFAISAQMDIGKDGAIRSYQLYPSVINSDERMTYTKVNHILAGDEALMKQYSHLLAMIAWMQECSGWIRRRRHDLGAIDFDTKESRILVDEQGEPTDVVLRERGESERIIEDFMICANECVAAHLKWLEVPALYRVHEQPEPKKVRTFARIAKTLGYSFVANINNVHANQFQKLLEEAKGKENYDVLSSYMLRSMQKARYDAHCLGHFGLGLSDYLHFTSPIRRYPDLVVHRMLRRYVFEGCSDERQLAKDGRWVEQAAADSSVRERCAQEAERAVDDMKKAQYMERYVGNTYEGRISGITRFGLFVELENTIEGLVHISSLKDDRYQYHEEALCLIGEHTANVYRMGDAVKVRCVGANRWKRQIDFELIEGGKRRRKRAVDSEKNEVRRKPRGHRQRRRAARGKGKR</sequence>
<keyword evidence="7 8" id="KW-0694">RNA-binding</keyword>
<dbReference type="Pfam" id="PF00575">
    <property type="entry name" value="S1"/>
    <property type="match status" value="1"/>
</dbReference>
<dbReference type="Proteomes" id="UP001529340">
    <property type="component" value="Unassembled WGS sequence"/>
</dbReference>
<dbReference type="InterPro" id="IPR001900">
    <property type="entry name" value="RNase_II/R"/>
</dbReference>
<evidence type="ECO:0000259" key="11">
    <source>
        <dbReference type="PROSITE" id="PS50126"/>
    </source>
</evidence>